<gene>
    <name evidence="3" type="ORF">BC343_29135</name>
</gene>
<dbReference type="Gene3D" id="1.10.10.10">
    <property type="entry name" value="Winged helix-like DNA-binding domain superfamily/Winged helix DNA-binding domain"/>
    <property type="match status" value="1"/>
</dbReference>
<dbReference type="Pfam" id="PF00583">
    <property type="entry name" value="Acetyltransf_1"/>
    <property type="match status" value="1"/>
</dbReference>
<dbReference type="InterPro" id="IPR036388">
    <property type="entry name" value="WH-like_DNA-bd_sf"/>
</dbReference>
<dbReference type="SUPFAM" id="SSF46785">
    <property type="entry name" value="Winged helix' DNA-binding domain"/>
    <property type="match status" value="1"/>
</dbReference>
<dbReference type="PROSITE" id="PS51186">
    <property type="entry name" value="GNAT"/>
    <property type="match status" value="1"/>
</dbReference>
<dbReference type="CDD" id="cd04301">
    <property type="entry name" value="NAT_SF"/>
    <property type="match status" value="1"/>
</dbReference>
<dbReference type="InterPro" id="IPR000182">
    <property type="entry name" value="GNAT_dom"/>
</dbReference>
<keyword evidence="1" id="KW-0808">Transferase</keyword>
<dbReference type="InterPro" id="IPR000835">
    <property type="entry name" value="HTH_MarR-typ"/>
</dbReference>
<protein>
    <submittedName>
        <fullName evidence="3">MarR family transcriptional regulator</fullName>
    </submittedName>
</protein>
<comment type="caution">
    <text evidence="3">The sequence shown here is derived from an EMBL/GenBank/DDBJ whole genome shotgun (WGS) entry which is preliminary data.</text>
</comment>
<dbReference type="Gene3D" id="3.40.630.30">
    <property type="match status" value="1"/>
</dbReference>
<reference evidence="3 4" key="1">
    <citation type="submission" date="2016-07" db="EMBL/GenBank/DDBJ databases">
        <title>Genomic analysis of zinc-resistant bacterium Mucilaginibacter pedocola TBZ30.</title>
        <authorList>
            <person name="Huang J."/>
            <person name="Tang J."/>
        </authorList>
    </citation>
    <scope>NUCLEOTIDE SEQUENCE [LARGE SCALE GENOMIC DNA]</scope>
    <source>
        <strain evidence="3 4">TBZ30</strain>
    </source>
</reference>
<dbReference type="Pfam" id="PF12802">
    <property type="entry name" value="MarR_2"/>
    <property type="match status" value="1"/>
</dbReference>
<dbReference type="SUPFAM" id="SSF55729">
    <property type="entry name" value="Acyl-CoA N-acyltransferases (Nat)"/>
    <property type="match status" value="1"/>
</dbReference>
<feature type="domain" description="N-acetyltransferase" evidence="2">
    <location>
        <begin position="176"/>
        <end position="314"/>
    </location>
</feature>
<dbReference type="InterPro" id="IPR016181">
    <property type="entry name" value="Acyl_CoA_acyltransferase"/>
</dbReference>
<dbReference type="EMBL" id="MBTF01000016">
    <property type="protein sequence ID" value="OOQ59090.1"/>
    <property type="molecule type" value="Genomic_DNA"/>
</dbReference>
<dbReference type="PANTHER" id="PTHR13947:SF37">
    <property type="entry name" value="LD18367P"/>
    <property type="match status" value="1"/>
</dbReference>
<dbReference type="GO" id="GO:0008080">
    <property type="term" value="F:N-acetyltransferase activity"/>
    <property type="evidence" value="ECO:0007669"/>
    <property type="project" value="InterPro"/>
</dbReference>
<sequence>MEFYNKTGKMALGSRLRRLSESLTEQAASVYQLYNIDINPKWFPVFYVLAEGEPKAIMQIAQEIGHSHPSVSTIAKEMVKAGIAMEAANQPDARKSYITLTEKGWVVNRKIQAQYTDVNAAIENALAETQYNIWKAIEEWEFLLEQKGLLERVQHERKQRESKAVQIVDYRLEHAQAFKQMNEEWISQYFKMEESDYKSLDHPQEYILDKGGHIFIAIYNGEPVGACALIKMNDEMFELAKMAVSPKAKGLGIGYLLGQACINKAKAMGATKLYLESNTILKPAINLYHKLGFKKVTGIPSPYERCNIQMELVL</sequence>
<dbReference type="AlphaFoldDB" id="A0A1S9PDQ0"/>
<proteinExistence type="predicted"/>
<name>A0A1S9PDQ0_9SPHI</name>
<evidence type="ECO:0000256" key="1">
    <source>
        <dbReference type="ARBA" id="ARBA00022679"/>
    </source>
</evidence>
<dbReference type="InterPro" id="IPR050769">
    <property type="entry name" value="NAT_camello-type"/>
</dbReference>
<dbReference type="STRING" id="1792845.BC343_29135"/>
<evidence type="ECO:0000259" key="2">
    <source>
        <dbReference type="PROSITE" id="PS51186"/>
    </source>
</evidence>
<dbReference type="Proteomes" id="UP000189739">
    <property type="component" value="Unassembled WGS sequence"/>
</dbReference>
<dbReference type="RefSeq" id="WP_078348886.1">
    <property type="nucleotide sequence ID" value="NZ_MBTF01000016.1"/>
</dbReference>
<organism evidence="3 4">
    <name type="scientific">Mucilaginibacter pedocola</name>
    <dbReference type="NCBI Taxonomy" id="1792845"/>
    <lineage>
        <taxon>Bacteria</taxon>
        <taxon>Pseudomonadati</taxon>
        <taxon>Bacteroidota</taxon>
        <taxon>Sphingobacteriia</taxon>
        <taxon>Sphingobacteriales</taxon>
        <taxon>Sphingobacteriaceae</taxon>
        <taxon>Mucilaginibacter</taxon>
    </lineage>
</organism>
<dbReference type="OrthoDB" id="1431064at2"/>
<dbReference type="GO" id="GO:0003700">
    <property type="term" value="F:DNA-binding transcription factor activity"/>
    <property type="evidence" value="ECO:0007669"/>
    <property type="project" value="InterPro"/>
</dbReference>
<evidence type="ECO:0000313" key="4">
    <source>
        <dbReference type="Proteomes" id="UP000189739"/>
    </source>
</evidence>
<dbReference type="PANTHER" id="PTHR13947">
    <property type="entry name" value="GNAT FAMILY N-ACETYLTRANSFERASE"/>
    <property type="match status" value="1"/>
</dbReference>
<dbReference type="InterPro" id="IPR036390">
    <property type="entry name" value="WH_DNA-bd_sf"/>
</dbReference>
<accession>A0A1S9PDQ0</accession>
<keyword evidence="4" id="KW-1185">Reference proteome</keyword>
<evidence type="ECO:0000313" key="3">
    <source>
        <dbReference type="EMBL" id="OOQ59090.1"/>
    </source>
</evidence>